<feature type="transmembrane region" description="Helical" evidence="6">
    <location>
        <begin position="77"/>
        <end position="99"/>
    </location>
</feature>
<gene>
    <name evidence="9" type="primary">LOC116199304</name>
</gene>
<evidence type="ECO:0000259" key="7">
    <source>
        <dbReference type="PROSITE" id="PS50850"/>
    </source>
</evidence>
<feature type="transmembrane region" description="Helical" evidence="6">
    <location>
        <begin position="330"/>
        <end position="349"/>
    </location>
</feature>
<evidence type="ECO:0000256" key="1">
    <source>
        <dbReference type="ARBA" id="ARBA00004141"/>
    </source>
</evidence>
<proteinExistence type="predicted"/>
<feature type="domain" description="Major facilitator superfamily (MFS) profile" evidence="7">
    <location>
        <begin position="39"/>
        <end position="486"/>
    </location>
</feature>
<evidence type="ECO:0000256" key="2">
    <source>
        <dbReference type="ARBA" id="ARBA00022448"/>
    </source>
</evidence>
<feature type="transmembrane region" description="Helical" evidence="6">
    <location>
        <begin position="361"/>
        <end position="387"/>
    </location>
</feature>
<feature type="transmembrane region" description="Helical" evidence="6">
    <location>
        <begin position="42"/>
        <end position="65"/>
    </location>
</feature>
<dbReference type="InterPro" id="IPR020846">
    <property type="entry name" value="MFS_dom"/>
</dbReference>
<protein>
    <submittedName>
        <fullName evidence="9">Probable peptide/nitrate transporter At3g43790 isoform X1</fullName>
    </submittedName>
</protein>
<keyword evidence="8" id="KW-1185">Reference proteome</keyword>
<dbReference type="Pfam" id="PF07690">
    <property type="entry name" value="MFS_1"/>
    <property type="match status" value="1"/>
</dbReference>
<name>A0A6P8D1T2_PUNGR</name>
<keyword evidence="4 6" id="KW-1133">Transmembrane helix</keyword>
<reference evidence="9" key="2">
    <citation type="submission" date="2025-08" db="UniProtKB">
        <authorList>
            <consortium name="RefSeq"/>
        </authorList>
    </citation>
    <scope>IDENTIFICATION</scope>
    <source>
        <tissue evidence="9">Leaf</tissue>
    </source>
</reference>
<dbReference type="PANTHER" id="PTHR23504:SF105">
    <property type="entry name" value="PROTEIN ZINC INDUCED FACILITATOR 1-LIKE"/>
    <property type="match status" value="1"/>
</dbReference>
<sequence length="488" mass="53936">MAEHRNPLLLPEKKDPRESCPGCKVDRLKEEQRGIPYKNLSYIWLVMLCNAMPISSLFPFIYFMIRDFHITKREEDIGFYAGFVGSSFMVGRGLTSVFWGMLADRYGRKPVILIGTFSIAILNVLFGLSTSLWMALVTRFPLGCFNGLVGTVRAYATEICRDEHRALALSVVSTSRGIGLVIGPAIGGFFAQPAENYPTIFAESSIFGRFPYFLPCLLISVYAFGVFICCWWLPETLHMHNHMEKKKPDSIDLEVSSGVSDGTGIPTEVEGHKWSSKASLWKNWPLMSTVIVFCVFSLQEIAYNEVFSLWAVSDKKFGGLSFSSQDVGEVLAVSGLGLLLFQLLLYPPVEKILGPTTTTRLSAAISIPILASYPFISMMSGLILHIAINFATMLRNLLSVSAITGIYILLNNAVPQHQRAAANGFSTTAISITKAFGPASAGALFSWAQKRQVASFLPGDQMVFFVLNLIQLLGLVLTFKPFLARHCE</sequence>
<organism evidence="8 9">
    <name type="scientific">Punica granatum</name>
    <name type="common">Pomegranate</name>
    <dbReference type="NCBI Taxonomy" id="22663"/>
    <lineage>
        <taxon>Eukaryota</taxon>
        <taxon>Viridiplantae</taxon>
        <taxon>Streptophyta</taxon>
        <taxon>Embryophyta</taxon>
        <taxon>Tracheophyta</taxon>
        <taxon>Spermatophyta</taxon>
        <taxon>Magnoliopsida</taxon>
        <taxon>eudicotyledons</taxon>
        <taxon>Gunneridae</taxon>
        <taxon>Pentapetalae</taxon>
        <taxon>rosids</taxon>
        <taxon>malvids</taxon>
        <taxon>Myrtales</taxon>
        <taxon>Lythraceae</taxon>
        <taxon>Punica</taxon>
    </lineage>
</organism>
<dbReference type="OrthoDB" id="10262656at2759"/>
<keyword evidence="5 6" id="KW-0472">Membrane</keyword>
<dbReference type="Gene3D" id="1.20.1250.20">
    <property type="entry name" value="MFS general substrate transporter like domains"/>
    <property type="match status" value="1"/>
</dbReference>
<dbReference type="InterPro" id="IPR036259">
    <property type="entry name" value="MFS_trans_sf"/>
</dbReference>
<dbReference type="SUPFAM" id="SSF103473">
    <property type="entry name" value="MFS general substrate transporter"/>
    <property type="match status" value="1"/>
</dbReference>
<dbReference type="GO" id="GO:0022857">
    <property type="term" value="F:transmembrane transporter activity"/>
    <property type="evidence" value="ECO:0007669"/>
    <property type="project" value="InterPro"/>
</dbReference>
<dbReference type="CDD" id="cd17330">
    <property type="entry name" value="MFS_SLC46_TetA_like"/>
    <property type="match status" value="1"/>
</dbReference>
<dbReference type="AlphaFoldDB" id="A0A6P8D1T2"/>
<evidence type="ECO:0000256" key="4">
    <source>
        <dbReference type="ARBA" id="ARBA00022989"/>
    </source>
</evidence>
<reference evidence="8" key="1">
    <citation type="journal article" date="2020" name="Plant Biotechnol. J.">
        <title>The pomegranate (Punica granatum L.) draft genome dissects genetic divergence between soft- and hard-seeded cultivars.</title>
        <authorList>
            <person name="Luo X."/>
            <person name="Li H."/>
            <person name="Wu Z."/>
            <person name="Yao W."/>
            <person name="Zhao P."/>
            <person name="Cao D."/>
            <person name="Yu H."/>
            <person name="Li K."/>
            <person name="Poudel K."/>
            <person name="Zhao D."/>
            <person name="Zhang F."/>
            <person name="Xia X."/>
            <person name="Chen L."/>
            <person name="Wang Q."/>
            <person name="Jing D."/>
            <person name="Cao S."/>
        </authorList>
    </citation>
    <scope>NUCLEOTIDE SEQUENCE [LARGE SCALE GENOMIC DNA]</scope>
    <source>
        <strain evidence="8">cv. Tunisia</strain>
    </source>
</reference>
<evidence type="ECO:0000256" key="5">
    <source>
        <dbReference type="ARBA" id="ARBA00023136"/>
    </source>
</evidence>
<feature type="transmembrane region" description="Helical" evidence="6">
    <location>
        <begin position="212"/>
        <end position="233"/>
    </location>
</feature>
<feature type="transmembrane region" description="Helical" evidence="6">
    <location>
        <begin position="422"/>
        <end position="447"/>
    </location>
</feature>
<evidence type="ECO:0000313" key="9">
    <source>
        <dbReference type="RefSeq" id="XP_031385483.1"/>
    </source>
</evidence>
<dbReference type="PROSITE" id="PS50850">
    <property type="entry name" value="MFS"/>
    <property type="match status" value="1"/>
</dbReference>
<keyword evidence="2" id="KW-0813">Transport</keyword>
<evidence type="ECO:0000313" key="8">
    <source>
        <dbReference type="Proteomes" id="UP000515151"/>
    </source>
</evidence>
<dbReference type="GO" id="GO:0016020">
    <property type="term" value="C:membrane"/>
    <property type="evidence" value="ECO:0007669"/>
    <property type="project" value="UniProtKB-SubCell"/>
</dbReference>
<feature type="transmembrane region" description="Helical" evidence="6">
    <location>
        <begin position="284"/>
        <end position="303"/>
    </location>
</feature>
<comment type="subcellular location">
    <subcellularLocation>
        <location evidence="1">Membrane</location>
        <topology evidence="1">Multi-pass membrane protein</topology>
    </subcellularLocation>
</comment>
<dbReference type="Proteomes" id="UP000515151">
    <property type="component" value="Chromosome 3"/>
</dbReference>
<keyword evidence="3 6" id="KW-0812">Transmembrane</keyword>
<accession>A0A6P8D1T2</accession>
<feature type="transmembrane region" description="Helical" evidence="6">
    <location>
        <begin position="111"/>
        <end position="134"/>
    </location>
</feature>
<feature type="transmembrane region" description="Helical" evidence="6">
    <location>
        <begin position="462"/>
        <end position="483"/>
    </location>
</feature>
<feature type="transmembrane region" description="Helical" evidence="6">
    <location>
        <begin position="393"/>
        <end position="410"/>
    </location>
</feature>
<dbReference type="GeneID" id="116199304"/>
<dbReference type="InterPro" id="IPR011701">
    <property type="entry name" value="MFS"/>
</dbReference>
<feature type="transmembrane region" description="Helical" evidence="6">
    <location>
        <begin position="168"/>
        <end position="192"/>
    </location>
</feature>
<evidence type="ECO:0000256" key="6">
    <source>
        <dbReference type="SAM" id="Phobius"/>
    </source>
</evidence>
<dbReference type="RefSeq" id="XP_031385483.1">
    <property type="nucleotide sequence ID" value="XM_031529623.1"/>
</dbReference>
<dbReference type="PANTHER" id="PTHR23504">
    <property type="entry name" value="MAJOR FACILITATOR SUPERFAMILY DOMAIN-CONTAINING PROTEIN 10"/>
    <property type="match status" value="1"/>
</dbReference>
<evidence type="ECO:0000256" key="3">
    <source>
        <dbReference type="ARBA" id="ARBA00022692"/>
    </source>
</evidence>
<feature type="transmembrane region" description="Helical" evidence="6">
    <location>
        <begin position="140"/>
        <end position="156"/>
    </location>
</feature>